<reference evidence="2 3" key="1">
    <citation type="journal article" date="2017" name="Nat. Ecol. Evol.">
        <title>Scallop genome provides insights into evolution of bilaterian karyotype and development.</title>
        <authorList>
            <person name="Wang S."/>
            <person name="Zhang J."/>
            <person name="Jiao W."/>
            <person name="Li J."/>
            <person name="Xun X."/>
            <person name="Sun Y."/>
            <person name="Guo X."/>
            <person name="Huan P."/>
            <person name="Dong B."/>
            <person name="Zhang L."/>
            <person name="Hu X."/>
            <person name="Sun X."/>
            <person name="Wang J."/>
            <person name="Zhao C."/>
            <person name="Wang Y."/>
            <person name="Wang D."/>
            <person name="Huang X."/>
            <person name="Wang R."/>
            <person name="Lv J."/>
            <person name="Li Y."/>
            <person name="Zhang Z."/>
            <person name="Liu B."/>
            <person name="Lu W."/>
            <person name="Hui Y."/>
            <person name="Liang J."/>
            <person name="Zhou Z."/>
            <person name="Hou R."/>
            <person name="Li X."/>
            <person name="Liu Y."/>
            <person name="Li H."/>
            <person name="Ning X."/>
            <person name="Lin Y."/>
            <person name="Zhao L."/>
            <person name="Xing Q."/>
            <person name="Dou J."/>
            <person name="Li Y."/>
            <person name="Mao J."/>
            <person name="Guo H."/>
            <person name="Dou H."/>
            <person name="Li T."/>
            <person name="Mu C."/>
            <person name="Jiang W."/>
            <person name="Fu Q."/>
            <person name="Fu X."/>
            <person name="Miao Y."/>
            <person name="Liu J."/>
            <person name="Yu Q."/>
            <person name="Li R."/>
            <person name="Liao H."/>
            <person name="Li X."/>
            <person name="Kong Y."/>
            <person name="Jiang Z."/>
            <person name="Chourrout D."/>
            <person name="Li R."/>
            <person name="Bao Z."/>
        </authorList>
    </citation>
    <scope>NUCLEOTIDE SEQUENCE [LARGE SCALE GENOMIC DNA]</scope>
    <source>
        <strain evidence="2 3">PY_sf001</strain>
    </source>
</reference>
<keyword evidence="1" id="KW-0732">Signal</keyword>
<comment type="caution">
    <text evidence="2">The sequence shown here is derived from an EMBL/GenBank/DDBJ whole genome shotgun (WGS) entry which is preliminary data.</text>
</comment>
<feature type="signal peptide" evidence="1">
    <location>
        <begin position="1"/>
        <end position="18"/>
    </location>
</feature>
<dbReference type="AlphaFoldDB" id="A0A210R3E2"/>
<gene>
    <name evidence="2" type="ORF">KP79_PYT11316</name>
</gene>
<dbReference type="Proteomes" id="UP000242188">
    <property type="component" value="Unassembled WGS sequence"/>
</dbReference>
<protein>
    <submittedName>
        <fullName evidence="2">Uncharacterized protein</fullName>
    </submittedName>
</protein>
<feature type="chain" id="PRO_5013143464" evidence="1">
    <location>
        <begin position="19"/>
        <end position="215"/>
    </location>
</feature>
<evidence type="ECO:0000256" key="1">
    <source>
        <dbReference type="SAM" id="SignalP"/>
    </source>
</evidence>
<sequence>MNILVACLLLVVVTVVWGQNDTEPAPLSLERTCEIPKGATLSPVTLFTANTTDLVKPTRSNMRLAARAFRSPKNLIREGRQATAMNTSNWAAEKKPWNDLCPEKVTYIQPKKWFVFGGQICLTPLPWRNFRYPTIQCIYKACQFVKRPLFFCRPDVPKTYFIPIYCADPAVGKFKKRLYPIYTYRYCTCCRYGCPRLDTLVVAEGGQKDIRKDEE</sequence>
<evidence type="ECO:0000313" key="2">
    <source>
        <dbReference type="EMBL" id="OWF55590.1"/>
    </source>
</evidence>
<accession>A0A210R3E2</accession>
<keyword evidence="3" id="KW-1185">Reference proteome</keyword>
<proteinExistence type="predicted"/>
<dbReference type="EMBL" id="NEDP02000586">
    <property type="protein sequence ID" value="OWF55590.1"/>
    <property type="molecule type" value="Genomic_DNA"/>
</dbReference>
<name>A0A210R3E2_MIZYE</name>
<evidence type="ECO:0000313" key="3">
    <source>
        <dbReference type="Proteomes" id="UP000242188"/>
    </source>
</evidence>
<organism evidence="2 3">
    <name type="scientific">Mizuhopecten yessoensis</name>
    <name type="common">Japanese scallop</name>
    <name type="synonym">Patinopecten yessoensis</name>
    <dbReference type="NCBI Taxonomy" id="6573"/>
    <lineage>
        <taxon>Eukaryota</taxon>
        <taxon>Metazoa</taxon>
        <taxon>Spiralia</taxon>
        <taxon>Lophotrochozoa</taxon>
        <taxon>Mollusca</taxon>
        <taxon>Bivalvia</taxon>
        <taxon>Autobranchia</taxon>
        <taxon>Pteriomorphia</taxon>
        <taxon>Pectinida</taxon>
        <taxon>Pectinoidea</taxon>
        <taxon>Pectinidae</taxon>
        <taxon>Mizuhopecten</taxon>
    </lineage>
</organism>